<sequence length="621" mass="69329">MIGNSEKNFFRRGAAGLLSGLLMGSAVLAGAPAAASADVFDSDDREPVPVMIIKIFNNSPDHNIYPVLSTGTSTTDSWLQSAFKIKKADFPDYPFPKPNQFRFYINPNGDGIPPKGKVTIRLPLYTQLVPDHLVDPKKPDQFIDWWGGGRIEIFDAPAETGRPPRALREAYRNRMGQVEVDPIADAAVPTCTGCQPFKFFKDAAGLKHNEPSQLTEYTLGALNFDTDPYSMNLENVDFDVSYVDDAYLPVAMEPFGNKQVGYVGMVNSIQKFRAALNKFLAKDSPYYGWPQFVDQFGDKILKVPSTLHVYGAGPNTPDLTPAPWAPITALNKDWDSCLDKSDKSKYCIRLRKIRRMFQDNYDNYIKNYITPFGCDPKLGPVELDEELMRTHVQGWTPFNQFCGKADINLLADTPGYTANNSRKYHNLKGIFDKLQYLKSGRFNPYSKLIHSKKYIGAPNVYAYSVDDAVGNMQAEGTGLIIAVGGKRGLPNKNPATPPIHVSFGYAPTDLVRFTHYGVCTTVPDHDVNPSYASFDVSITSIGDCHLTFLDNFNRTYTFDIKSQPPYPTDNKRTPATHAEIDCSRNTEQYAKDWCEGVFAYTLVGKFETTNYVIAPAPQQVR</sequence>
<keyword evidence="1" id="KW-0732">Signal</keyword>
<name>A0AAW9RY21_9HYPH</name>
<evidence type="ECO:0000256" key="1">
    <source>
        <dbReference type="SAM" id="SignalP"/>
    </source>
</evidence>
<accession>A0AAW9RY21</accession>
<evidence type="ECO:0000313" key="3">
    <source>
        <dbReference type="Proteomes" id="UP001378188"/>
    </source>
</evidence>
<feature type="signal peptide" evidence="1">
    <location>
        <begin position="1"/>
        <end position="29"/>
    </location>
</feature>
<keyword evidence="3" id="KW-1185">Reference proteome</keyword>
<dbReference type="Proteomes" id="UP001378188">
    <property type="component" value="Unassembled WGS sequence"/>
</dbReference>
<dbReference type="EMBL" id="JAZHOF010000005">
    <property type="protein sequence ID" value="MEJ8572501.1"/>
    <property type="molecule type" value="Genomic_DNA"/>
</dbReference>
<dbReference type="AlphaFoldDB" id="A0AAW9RY21"/>
<gene>
    <name evidence="2" type="ORF">V3328_13505</name>
</gene>
<reference evidence="2 3" key="1">
    <citation type="submission" date="2024-02" db="EMBL/GenBank/DDBJ databases">
        <title>Genome analysis and characterization of Microbaculum marinisediminis sp. nov., isolated from marine sediment.</title>
        <authorList>
            <person name="Du Z.-J."/>
            <person name="Ye Y.-Q."/>
            <person name="Zhang Z.-R."/>
            <person name="Yuan S.-M."/>
            <person name="Zhang X.-Y."/>
        </authorList>
    </citation>
    <scope>NUCLEOTIDE SEQUENCE [LARGE SCALE GENOMIC DNA]</scope>
    <source>
        <strain evidence="2 3">SDUM1044001</strain>
    </source>
</reference>
<protein>
    <submittedName>
        <fullName evidence="2">Uncharacterized protein</fullName>
    </submittedName>
</protein>
<evidence type="ECO:0000313" key="2">
    <source>
        <dbReference type="EMBL" id="MEJ8572501.1"/>
    </source>
</evidence>
<proteinExistence type="predicted"/>
<feature type="chain" id="PRO_5044027136" evidence="1">
    <location>
        <begin position="30"/>
        <end position="621"/>
    </location>
</feature>
<comment type="caution">
    <text evidence="2">The sequence shown here is derived from an EMBL/GenBank/DDBJ whole genome shotgun (WGS) entry which is preliminary data.</text>
</comment>
<dbReference type="RefSeq" id="WP_340330201.1">
    <property type="nucleotide sequence ID" value="NZ_JAZHOF010000005.1"/>
</dbReference>
<organism evidence="2 3">
    <name type="scientific">Microbaculum marinum</name>
    <dbReference type="NCBI Taxonomy" id="1764581"/>
    <lineage>
        <taxon>Bacteria</taxon>
        <taxon>Pseudomonadati</taxon>
        <taxon>Pseudomonadota</taxon>
        <taxon>Alphaproteobacteria</taxon>
        <taxon>Hyphomicrobiales</taxon>
        <taxon>Tepidamorphaceae</taxon>
        <taxon>Microbaculum</taxon>
    </lineage>
</organism>